<protein>
    <submittedName>
        <fullName evidence="5">Transcriptional regulator</fullName>
    </submittedName>
</protein>
<keyword evidence="1" id="KW-0805">Transcription regulation</keyword>
<gene>
    <name evidence="5" type="ORF">FD01_GL001862</name>
</gene>
<evidence type="ECO:0000313" key="5">
    <source>
        <dbReference type="EMBL" id="KRL42593.1"/>
    </source>
</evidence>
<sequence length="319" mass="35627">MAMATLSDVAKEANVSKMTVSRVINHPEQVTEDLRLLVINAMKTLNYRPNSAAKALAQNRTNVVKFLILEDIDTTEPYYMNLLFGIARGLDKQQYALQLISDRDKLNAGNADGYLITGARTKDSEWLDQLEKPLVLYGENRYGYDFVDTDNKLGETMATEYALAKNYQSIIFIGIDVKEPFEYSREAGYINTLQQNGLLPRIHRMANRSHISQGFINDHWAEFARNTCFVCASDRLAIGVVRAILAKGGRIPDDFGVIGHDGVFLDQVSNPQLTTVQQQVMSLGEHLARMLLSKIDQSGAQQGEVLLTPQLVARGTTRP</sequence>
<organism evidence="5 6">
    <name type="scientific">Lacticaseibacillus manihotivorans DSM 13343 = JCM 12514</name>
    <dbReference type="NCBI Taxonomy" id="1423769"/>
    <lineage>
        <taxon>Bacteria</taxon>
        <taxon>Bacillati</taxon>
        <taxon>Bacillota</taxon>
        <taxon>Bacilli</taxon>
        <taxon>Lactobacillales</taxon>
        <taxon>Lactobacillaceae</taxon>
        <taxon>Lacticaseibacillus</taxon>
    </lineage>
</organism>
<dbReference type="Pfam" id="PF00356">
    <property type="entry name" value="LacI"/>
    <property type="match status" value="1"/>
</dbReference>
<dbReference type="GO" id="GO:0003700">
    <property type="term" value="F:DNA-binding transcription factor activity"/>
    <property type="evidence" value="ECO:0007669"/>
    <property type="project" value="TreeGrafter"/>
</dbReference>
<dbReference type="PROSITE" id="PS50932">
    <property type="entry name" value="HTH_LACI_2"/>
    <property type="match status" value="1"/>
</dbReference>
<dbReference type="EMBL" id="AZEU01000222">
    <property type="protein sequence ID" value="KRL42593.1"/>
    <property type="molecule type" value="Genomic_DNA"/>
</dbReference>
<dbReference type="InterPro" id="IPR028082">
    <property type="entry name" value="Peripla_BP_I"/>
</dbReference>
<comment type="caution">
    <text evidence="5">The sequence shown here is derived from an EMBL/GenBank/DDBJ whole genome shotgun (WGS) entry which is preliminary data.</text>
</comment>
<evidence type="ECO:0000256" key="2">
    <source>
        <dbReference type="ARBA" id="ARBA00023125"/>
    </source>
</evidence>
<dbReference type="PANTHER" id="PTHR30146:SF154">
    <property type="entry name" value="TRANSCRIPTION REGULATOR, MEMBER OF GALR FAMILY"/>
    <property type="match status" value="1"/>
</dbReference>
<evidence type="ECO:0000259" key="4">
    <source>
        <dbReference type="PROSITE" id="PS50932"/>
    </source>
</evidence>
<dbReference type="PROSITE" id="PS00356">
    <property type="entry name" value="HTH_LACI_1"/>
    <property type="match status" value="1"/>
</dbReference>
<name>A0A0R1QDL6_9LACO</name>
<dbReference type="GO" id="GO:0000976">
    <property type="term" value="F:transcription cis-regulatory region binding"/>
    <property type="evidence" value="ECO:0007669"/>
    <property type="project" value="TreeGrafter"/>
</dbReference>
<dbReference type="Gene3D" id="1.10.260.40">
    <property type="entry name" value="lambda repressor-like DNA-binding domains"/>
    <property type="match status" value="1"/>
</dbReference>
<dbReference type="Proteomes" id="UP000051790">
    <property type="component" value="Unassembled WGS sequence"/>
</dbReference>
<dbReference type="PRINTS" id="PR00036">
    <property type="entry name" value="HTHLACI"/>
</dbReference>
<feature type="domain" description="HTH lacI-type" evidence="4">
    <location>
        <begin position="4"/>
        <end position="58"/>
    </location>
</feature>
<evidence type="ECO:0000313" key="6">
    <source>
        <dbReference type="Proteomes" id="UP000051790"/>
    </source>
</evidence>
<dbReference type="CDD" id="cd01392">
    <property type="entry name" value="HTH_LacI"/>
    <property type="match status" value="1"/>
</dbReference>
<dbReference type="Pfam" id="PF13377">
    <property type="entry name" value="Peripla_BP_3"/>
    <property type="match status" value="1"/>
</dbReference>
<dbReference type="SUPFAM" id="SSF53822">
    <property type="entry name" value="Periplasmic binding protein-like I"/>
    <property type="match status" value="1"/>
</dbReference>
<evidence type="ECO:0000256" key="3">
    <source>
        <dbReference type="ARBA" id="ARBA00023163"/>
    </source>
</evidence>
<dbReference type="InterPro" id="IPR000843">
    <property type="entry name" value="HTH_LacI"/>
</dbReference>
<dbReference type="AlphaFoldDB" id="A0A0R1QDL6"/>
<dbReference type="InterPro" id="IPR010982">
    <property type="entry name" value="Lambda_DNA-bd_dom_sf"/>
</dbReference>
<dbReference type="Gene3D" id="3.40.50.2300">
    <property type="match status" value="2"/>
</dbReference>
<keyword evidence="6" id="KW-1185">Reference proteome</keyword>
<keyword evidence="3" id="KW-0804">Transcription</keyword>
<dbReference type="SUPFAM" id="SSF47413">
    <property type="entry name" value="lambda repressor-like DNA-binding domains"/>
    <property type="match status" value="1"/>
</dbReference>
<proteinExistence type="predicted"/>
<reference evidence="5 6" key="1">
    <citation type="journal article" date="2015" name="Genome Announc.">
        <title>Expanding the biotechnology potential of lactobacilli through comparative genomics of 213 strains and associated genera.</title>
        <authorList>
            <person name="Sun Z."/>
            <person name="Harris H.M."/>
            <person name="McCann A."/>
            <person name="Guo C."/>
            <person name="Argimon S."/>
            <person name="Zhang W."/>
            <person name="Yang X."/>
            <person name="Jeffery I.B."/>
            <person name="Cooney J.C."/>
            <person name="Kagawa T.F."/>
            <person name="Liu W."/>
            <person name="Song Y."/>
            <person name="Salvetti E."/>
            <person name="Wrobel A."/>
            <person name="Rasinkangas P."/>
            <person name="Parkhill J."/>
            <person name="Rea M.C."/>
            <person name="O'Sullivan O."/>
            <person name="Ritari J."/>
            <person name="Douillard F.P."/>
            <person name="Paul Ross R."/>
            <person name="Yang R."/>
            <person name="Briner A.E."/>
            <person name="Felis G.E."/>
            <person name="de Vos W.M."/>
            <person name="Barrangou R."/>
            <person name="Klaenhammer T.R."/>
            <person name="Caufield P.W."/>
            <person name="Cui Y."/>
            <person name="Zhang H."/>
            <person name="O'Toole P.W."/>
        </authorList>
    </citation>
    <scope>NUCLEOTIDE SEQUENCE [LARGE SCALE GENOMIC DNA]</scope>
    <source>
        <strain evidence="5 6">DSM 13343</strain>
    </source>
</reference>
<dbReference type="PANTHER" id="PTHR30146">
    <property type="entry name" value="LACI-RELATED TRANSCRIPTIONAL REPRESSOR"/>
    <property type="match status" value="1"/>
</dbReference>
<accession>A0A0R1QDL6</accession>
<dbReference type="SMART" id="SM00354">
    <property type="entry name" value="HTH_LACI"/>
    <property type="match status" value="1"/>
</dbReference>
<dbReference type="PATRIC" id="fig|1423769.4.peg.1997"/>
<evidence type="ECO:0000256" key="1">
    <source>
        <dbReference type="ARBA" id="ARBA00023015"/>
    </source>
</evidence>
<dbReference type="InterPro" id="IPR046335">
    <property type="entry name" value="LacI/GalR-like_sensor"/>
</dbReference>
<keyword evidence="2" id="KW-0238">DNA-binding</keyword>